<gene>
    <name evidence="1" type="ORF">PXEA_LOCUS31627</name>
</gene>
<evidence type="ECO:0000313" key="2">
    <source>
        <dbReference type="Proteomes" id="UP000784294"/>
    </source>
</evidence>
<comment type="caution">
    <text evidence="1">The sequence shown here is derived from an EMBL/GenBank/DDBJ whole genome shotgun (WGS) entry which is preliminary data.</text>
</comment>
<protein>
    <submittedName>
        <fullName evidence="1">Uncharacterized protein</fullName>
    </submittedName>
</protein>
<sequence>MHCNWSPVYRKTLQIICELEVFFWCAASAGFCINSKGIGGEEGTLWLSRPRGPLTKRSTKCLKIRLIRYPLRQGYSGTAATEAALGRCSEDSQWM</sequence>
<evidence type="ECO:0000313" key="1">
    <source>
        <dbReference type="EMBL" id="VEL38187.1"/>
    </source>
</evidence>
<keyword evidence="2" id="KW-1185">Reference proteome</keyword>
<reference evidence="1" key="1">
    <citation type="submission" date="2018-11" db="EMBL/GenBank/DDBJ databases">
        <authorList>
            <consortium name="Pathogen Informatics"/>
        </authorList>
    </citation>
    <scope>NUCLEOTIDE SEQUENCE</scope>
</reference>
<accession>A0A448XJI6</accession>
<dbReference type="EMBL" id="CAAALY010257151">
    <property type="protein sequence ID" value="VEL38187.1"/>
    <property type="molecule type" value="Genomic_DNA"/>
</dbReference>
<proteinExistence type="predicted"/>
<dbReference type="AlphaFoldDB" id="A0A448XJI6"/>
<name>A0A448XJI6_9PLAT</name>
<dbReference type="Proteomes" id="UP000784294">
    <property type="component" value="Unassembled WGS sequence"/>
</dbReference>
<organism evidence="1 2">
    <name type="scientific">Protopolystoma xenopodis</name>
    <dbReference type="NCBI Taxonomy" id="117903"/>
    <lineage>
        <taxon>Eukaryota</taxon>
        <taxon>Metazoa</taxon>
        <taxon>Spiralia</taxon>
        <taxon>Lophotrochozoa</taxon>
        <taxon>Platyhelminthes</taxon>
        <taxon>Monogenea</taxon>
        <taxon>Polyopisthocotylea</taxon>
        <taxon>Polystomatidea</taxon>
        <taxon>Polystomatidae</taxon>
        <taxon>Protopolystoma</taxon>
    </lineage>
</organism>